<comment type="caution">
    <text evidence="1">The sequence shown here is derived from an EMBL/GenBank/DDBJ whole genome shotgun (WGS) entry which is preliminary data.</text>
</comment>
<dbReference type="AlphaFoldDB" id="M3TIK9"/>
<dbReference type="Proteomes" id="UP000035009">
    <property type="component" value="Unassembled WGS sequence"/>
</dbReference>
<gene>
    <name evidence="1" type="ORF">GM1_032_00520</name>
</gene>
<name>M3TIK9_GORML</name>
<organism evidence="1 2">
    <name type="scientific">Gordonia malaquae NBRC 108250</name>
    <dbReference type="NCBI Taxonomy" id="1223542"/>
    <lineage>
        <taxon>Bacteria</taxon>
        <taxon>Bacillati</taxon>
        <taxon>Actinomycetota</taxon>
        <taxon>Actinomycetes</taxon>
        <taxon>Mycobacteriales</taxon>
        <taxon>Gordoniaceae</taxon>
        <taxon>Gordonia</taxon>
    </lineage>
</organism>
<evidence type="ECO:0008006" key="3">
    <source>
        <dbReference type="Google" id="ProtNLM"/>
    </source>
</evidence>
<dbReference type="EMBL" id="BAOP01000032">
    <property type="protein sequence ID" value="GAC81351.1"/>
    <property type="molecule type" value="Genomic_DNA"/>
</dbReference>
<evidence type="ECO:0000313" key="2">
    <source>
        <dbReference type="Proteomes" id="UP000035009"/>
    </source>
</evidence>
<proteinExistence type="predicted"/>
<dbReference type="InterPro" id="IPR036291">
    <property type="entry name" value="NAD(P)-bd_dom_sf"/>
</dbReference>
<accession>M3TIK9</accession>
<dbReference type="Gene3D" id="3.40.50.720">
    <property type="entry name" value="NAD(P)-binding Rossmann-like Domain"/>
    <property type="match status" value="1"/>
</dbReference>
<protein>
    <recommendedName>
        <fullName evidence="3">Oxidoreductase</fullName>
    </recommendedName>
</protein>
<reference evidence="1 2" key="1">
    <citation type="submission" date="2013-02" db="EMBL/GenBank/DDBJ databases">
        <title>Whole genome shotgun sequence of Gordonia malaquae NBRC 108250.</title>
        <authorList>
            <person name="Yoshida I."/>
            <person name="Hosoyama A."/>
            <person name="Tsuchikane K."/>
            <person name="Ando Y."/>
            <person name="Baba S."/>
            <person name="Ohji S."/>
            <person name="Hamada M."/>
            <person name="Tamura T."/>
            <person name="Yamazoe A."/>
            <person name="Yamazaki S."/>
            <person name="Fujita N."/>
        </authorList>
    </citation>
    <scope>NUCLEOTIDE SEQUENCE [LARGE SCALE GENOMIC DNA]</scope>
    <source>
        <strain evidence="1 2">NBRC 108250</strain>
    </source>
</reference>
<evidence type="ECO:0000313" key="1">
    <source>
        <dbReference type="EMBL" id="GAC81351.1"/>
    </source>
</evidence>
<keyword evidence="2" id="KW-1185">Reference proteome</keyword>
<dbReference type="eggNOG" id="COG0300">
    <property type="taxonomic scope" value="Bacteria"/>
</dbReference>
<dbReference type="SUPFAM" id="SSF51735">
    <property type="entry name" value="NAD(P)-binding Rossmann-fold domains"/>
    <property type="match status" value="1"/>
</dbReference>
<sequence>MAADGHRVLINDLDPVALHELAHQIGAIAAPGDADLVDIAVEWLGGVDVWIGTSGSAAGQGLETSDDAWSDMWADAVMAHVRAARDLAPRWAADGSDGLLVVVPPAGDLPAEVAAGAVGAFTRWLDDAHRDSGVSAHTIRPIGGRSVADDVAALVAP</sequence>